<evidence type="ECO:0000256" key="1">
    <source>
        <dbReference type="ARBA" id="ARBA00001966"/>
    </source>
</evidence>
<evidence type="ECO:0000256" key="5">
    <source>
        <dbReference type="ARBA" id="ARBA00022723"/>
    </source>
</evidence>
<comment type="subcellular location">
    <subcellularLocation>
        <location evidence="2">Cell envelope</location>
    </subcellularLocation>
</comment>
<dbReference type="SMART" id="SM00926">
    <property type="entry name" value="Molybdop_Fe4S4"/>
    <property type="match status" value="1"/>
</dbReference>
<protein>
    <recommendedName>
        <fullName evidence="9">4Fe-4S Mo/W bis-MGD-type domain-containing protein</fullName>
    </recommendedName>
</protein>
<dbReference type="GO" id="GO:0009055">
    <property type="term" value="F:electron transfer activity"/>
    <property type="evidence" value="ECO:0007669"/>
    <property type="project" value="TreeGrafter"/>
</dbReference>
<keyword evidence="8" id="KW-0411">Iron-sulfur</keyword>
<dbReference type="SUPFAM" id="SSF50692">
    <property type="entry name" value="ADC-like"/>
    <property type="match status" value="1"/>
</dbReference>
<keyword evidence="5" id="KW-0479">Metal-binding</keyword>
<gene>
    <name evidence="10" type="ORF">ENM21_02405</name>
</gene>
<accession>A0A7C5RSX1</accession>
<dbReference type="GO" id="GO:0009061">
    <property type="term" value="P:anaerobic respiration"/>
    <property type="evidence" value="ECO:0007669"/>
    <property type="project" value="TreeGrafter"/>
</dbReference>
<comment type="caution">
    <text evidence="10">The sequence shown here is derived from an EMBL/GenBank/DDBJ whole genome shotgun (WGS) entry which is preliminary data.</text>
</comment>
<dbReference type="Pfam" id="PF00384">
    <property type="entry name" value="Molybdopterin"/>
    <property type="match status" value="1"/>
</dbReference>
<dbReference type="GO" id="GO:0043546">
    <property type="term" value="F:molybdopterin cofactor binding"/>
    <property type="evidence" value="ECO:0007669"/>
    <property type="project" value="InterPro"/>
</dbReference>
<dbReference type="PANTHER" id="PTHR43598">
    <property type="entry name" value="TUNGSTEN-CONTAINING FORMYLMETHANOFURAN DEHYDROGENASE 2 SUBUNIT B"/>
    <property type="match status" value="1"/>
</dbReference>
<dbReference type="Gene3D" id="2.40.40.20">
    <property type="match status" value="1"/>
</dbReference>
<dbReference type="InterPro" id="IPR006963">
    <property type="entry name" value="Mopterin_OxRdtase_4Fe-4S_dom"/>
</dbReference>
<dbReference type="GO" id="GO:0030313">
    <property type="term" value="C:cell envelope"/>
    <property type="evidence" value="ECO:0007669"/>
    <property type="project" value="UniProtKB-SubCell"/>
</dbReference>
<evidence type="ECO:0000256" key="7">
    <source>
        <dbReference type="ARBA" id="ARBA00023004"/>
    </source>
</evidence>
<dbReference type="InterPro" id="IPR006656">
    <property type="entry name" value="Mopterin_OxRdtase"/>
</dbReference>
<dbReference type="GO" id="GO:0016491">
    <property type="term" value="F:oxidoreductase activity"/>
    <property type="evidence" value="ECO:0007669"/>
    <property type="project" value="UniProtKB-KW"/>
</dbReference>
<dbReference type="AlphaFoldDB" id="A0A7C5RSX1"/>
<name>A0A7C5RSX1_THERO</name>
<dbReference type="EMBL" id="DRWX01000120">
    <property type="protein sequence ID" value="HHM96047.1"/>
    <property type="molecule type" value="Genomic_DNA"/>
</dbReference>
<evidence type="ECO:0000256" key="2">
    <source>
        <dbReference type="ARBA" id="ARBA00004196"/>
    </source>
</evidence>
<proteinExistence type="inferred from homology"/>
<evidence type="ECO:0000256" key="3">
    <source>
        <dbReference type="ARBA" id="ARBA00010312"/>
    </source>
</evidence>
<evidence type="ECO:0000313" key="10">
    <source>
        <dbReference type="EMBL" id="HHM96047.1"/>
    </source>
</evidence>
<feature type="domain" description="4Fe-4S Mo/W bis-MGD-type" evidence="9">
    <location>
        <begin position="55"/>
        <end position="111"/>
    </location>
</feature>
<dbReference type="InterPro" id="IPR009010">
    <property type="entry name" value="Asp_de-COase-like_dom_sf"/>
</dbReference>
<evidence type="ECO:0000256" key="6">
    <source>
        <dbReference type="ARBA" id="ARBA00023002"/>
    </source>
</evidence>
<dbReference type="SUPFAM" id="SSF53706">
    <property type="entry name" value="Formate dehydrogenase/DMSO reductase, domains 1-3"/>
    <property type="match status" value="1"/>
</dbReference>
<dbReference type="PANTHER" id="PTHR43598:SF5">
    <property type="entry name" value="DMSO REDUCTASE CHAIN A"/>
    <property type="match status" value="1"/>
</dbReference>
<organism evidence="10">
    <name type="scientific">Thermomicrobium roseum</name>
    <dbReference type="NCBI Taxonomy" id="500"/>
    <lineage>
        <taxon>Bacteria</taxon>
        <taxon>Pseudomonadati</taxon>
        <taxon>Thermomicrobiota</taxon>
        <taxon>Thermomicrobia</taxon>
        <taxon>Thermomicrobiales</taxon>
        <taxon>Thermomicrobiaceae</taxon>
        <taxon>Thermomicrobium</taxon>
    </lineage>
</organism>
<dbReference type="InterPro" id="IPR006657">
    <property type="entry name" value="MoPterin_dinucl-bd_dom"/>
</dbReference>
<reference evidence="10" key="1">
    <citation type="journal article" date="2020" name="mSystems">
        <title>Genome- and Community-Level Interaction Insights into Carbon Utilization and Element Cycling Functions of Hydrothermarchaeota in Hydrothermal Sediment.</title>
        <authorList>
            <person name="Zhou Z."/>
            <person name="Liu Y."/>
            <person name="Xu W."/>
            <person name="Pan J."/>
            <person name="Luo Z.H."/>
            <person name="Li M."/>
        </authorList>
    </citation>
    <scope>NUCLEOTIDE SEQUENCE [LARGE SCALE GENOMIC DNA]</scope>
    <source>
        <strain evidence="10">SpSt-1065</strain>
    </source>
</reference>
<comment type="cofactor">
    <cofactor evidence="1">
        <name>[4Fe-4S] cluster</name>
        <dbReference type="ChEBI" id="CHEBI:49883"/>
    </cofactor>
</comment>
<dbReference type="GO" id="GO:0051539">
    <property type="term" value="F:4 iron, 4 sulfur cluster binding"/>
    <property type="evidence" value="ECO:0007669"/>
    <property type="project" value="UniProtKB-KW"/>
</dbReference>
<keyword evidence="6" id="KW-0560">Oxidoreductase</keyword>
<dbReference type="Pfam" id="PF01568">
    <property type="entry name" value="Molydop_binding"/>
    <property type="match status" value="1"/>
</dbReference>
<sequence>MRGGRTMERGDPMRIRRRTLLKGSVVAGSGLLASHFLTGKLETLVAQETASSPKEEWIPTTCWIGKQDCGMVARRIDGRVVRFFGHPDHPRNRGTLCPKGVAQIMALYDPNRLKTPLIRVNEKGVPGQWRQASWDEALTLVAQKIREVRERDPRLLVWQKGRSKGRAFYDQAFVKASGATALHHGAFCSDAAYRASEYTIGPSGGLHPDFRYTQFVLAWGWNLTNAGGNQLCWITWPQQLIQAKERGMKLVVIDPRLRGAGHFADEWLPIRPASDLALALALCQQLIAQGAVDRSYLTHYTNAPFLVGEDGFFLRREDKELVWDLRSKAPRPYDEPGIEPALEGDYLIDGKPAKPAFQLFREHVAHYTPEWAAEICGVPAEAIERLARELAENARIGSTIVVDGIEVPYRPVAIMTYHLAQQELGFQTVRAMLLMMMLLGAIGAVGGQRIDVGPWKIHENFEKLDKIQIKDPPYNIYLKDSIYFPINSNNSAIVAKVMQNPEKYGVDYIPEVAIVHMSNPLSAFASTPDLFEGYKKFKFVAVIDAWLSKTADFFADVVLPAATLEKYEGPFSATDQYIDATALRIPVMEPLFESRSEIEIYLDLCEKAGILYGKGGYLDQLNTALNLSDAYKLPLDRKPTVREIFDRWAKSVGISEGVTYFEKYGVKVAGPIPPKKFYGYVTDPPFGGVRHRFYGESLQRYRQEMRQRGADEIYWRDYTPFPTWRKPTMDESPPDYDLYLISYKLIEHKQSRSSQIPLLSELAPNAWLDIHPETARQRGIADGDEVWVESHNAVTGETRRLRIIARYRESIRPDTVAIPHHFGEAIRHPRTKGQVASPNNLFFTGEGYVANTADQSFQVKVRVYK</sequence>
<evidence type="ECO:0000256" key="4">
    <source>
        <dbReference type="ARBA" id="ARBA00022485"/>
    </source>
</evidence>
<keyword evidence="7" id="KW-0408">Iron</keyword>
<dbReference type="Gene3D" id="3.30.200.210">
    <property type="match status" value="1"/>
</dbReference>
<evidence type="ECO:0000256" key="8">
    <source>
        <dbReference type="ARBA" id="ARBA00023014"/>
    </source>
</evidence>
<dbReference type="PROSITE" id="PS51669">
    <property type="entry name" value="4FE4S_MOW_BIS_MGD"/>
    <property type="match status" value="1"/>
</dbReference>
<dbReference type="Gene3D" id="3.40.50.740">
    <property type="match status" value="1"/>
</dbReference>
<dbReference type="Pfam" id="PF04879">
    <property type="entry name" value="Molybdop_Fe4S4"/>
    <property type="match status" value="1"/>
</dbReference>
<evidence type="ECO:0000259" key="9">
    <source>
        <dbReference type="PROSITE" id="PS51669"/>
    </source>
</evidence>
<comment type="similarity">
    <text evidence="3">Belongs to the prokaryotic molybdopterin-containing oxidoreductase family.</text>
</comment>
<keyword evidence="4" id="KW-0004">4Fe-4S</keyword>
<dbReference type="Gene3D" id="3.40.228.10">
    <property type="entry name" value="Dimethylsulfoxide Reductase, domain 2"/>
    <property type="match status" value="1"/>
</dbReference>
<dbReference type="GO" id="GO:0030151">
    <property type="term" value="F:molybdenum ion binding"/>
    <property type="evidence" value="ECO:0007669"/>
    <property type="project" value="TreeGrafter"/>
</dbReference>